<keyword evidence="2" id="KW-1185">Reference proteome</keyword>
<reference evidence="2" key="1">
    <citation type="journal article" date="2019" name="Int. J. Syst. Evol. Microbiol.">
        <title>The Global Catalogue of Microorganisms (GCM) 10K type strain sequencing project: providing services to taxonomists for standard genome sequencing and annotation.</title>
        <authorList>
            <consortium name="The Broad Institute Genomics Platform"/>
            <consortium name="The Broad Institute Genome Sequencing Center for Infectious Disease"/>
            <person name="Wu L."/>
            <person name="Ma J."/>
        </authorList>
    </citation>
    <scope>NUCLEOTIDE SEQUENCE [LARGE SCALE GENOMIC DNA]</scope>
    <source>
        <strain evidence="2">CGMCC 4.7177</strain>
    </source>
</reference>
<protein>
    <recommendedName>
        <fullName evidence="3">Invertebrate defensins family profile domain-containing protein</fullName>
    </recommendedName>
</protein>
<proteinExistence type="predicted"/>
<gene>
    <name evidence="1" type="ORF">ACFPIH_48555</name>
</gene>
<organism evidence="1 2">
    <name type="scientific">Streptomyces vulcanius</name>
    <dbReference type="NCBI Taxonomy" id="1441876"/>
    <lineage>
        <taxon>Bacteria</taxon>
        <taxon>Bacillati</taxon>
        <taxon>Actinomycetota</taxon>
        <taxon>Actinomycetes</taxon>
        <taxon>Kitasatosporales</taxon>
        <taxon>Streptomycetaceae</taxon>
        <taxon>Streptomyces</taxon>
    </lineage>
</organism>
<comment type="caution">
    <text evidence="1">The sequence shown here is derived from an EMBL/GenBank/DDBJ whole genome shotgun (WGS) entry which is preliminary data.</text>
</comment>
<sequence>MLRMLESAGQALLERFVPKISASAQVGPQGCWNACWQCNVANHYQNVNTWCRYNAPCCGTDGGYLNCYC</sequence>
<evidence type="ECO:0008006" key="3">
    <source>
        <dbReference type="Google" id="ProtNLM"/>
    </source>
</evidence>
<name>A0ABV9B4M2_9ACTN</name>
<evidence type="ECO:0000313" key="1">
    <source>
        <dbReference type="EMBL" id="MFC4507188.1"/>
    </source>
</evidence>
<accession>A0ABV9B4M2</accession>
<dbReference type="Proteomes" id="UP001595839">
    <property type="component" value="Unassembled WGS sequence"/>
</dbReference>
<dbReference type="EMBL" id="JBHSFK010000052">
    <property type="protein sequence ID" value="MFC4507188.1"/>
    <property type="molecule type" value="Genomic_DNA"/>
</dbReference>
<dbReference type="RefSeq" id="WP_381185377.1">
    <property type="nucleotide sequence ID" value="NZ_JBHSFK010000052.1"/>
</dbReference>
<evidence type="ECO:0000313" key="2">
    <source>
        <dbReference type="Proteomes" id="UP001595839"/>
    </source>
</evidence>